<comment type="subcellular location">
    <subcellularLocation>
        <location evidence="1">Virion</location>
    </subcellularLocation>
</comment>
<gene>
    <name evidence="3" type="ORF">AS25_03140</name>
</gene>
<dbReference type="eggNOG" id="COG4653">
    <property type="taxonomic scope" value="Bacteria"/>
</dbReference>
<name>A0A0B0DDJ1_9MICC</name>
<comment type="caution">
    <text evidence="3">The sequence shown here is derived from an EMBL/GenBank/DDBJ whole genome shotgun (WGS) entry which is preliminary data.</text>
</comment>
<dbReference type="SUPFAM" id="SSF56563">
    <property type="entry name" value="Major capsid protein gp5"/>
    <property type="match status" value="1"/>
</dbReference>
<protein>
    <recommendedName>
        <fullName evidence="2">Phage capsid-like C-terminal domain-containing protein</fullName>
    </recommendedName>
</protein>
<dbReference type="Proteomes" id="UP000030664">
    <property type="component" value="Unassembled WGS sequence"/>
</dbReference>
<organism evidence="3 4">
    <name type="scientific">Kocuria marina</name>
    <dbReference type="NCBI Taxonomy" id="223184"/>
    <lineage>
        <taxon>Bacteria</taxon>
        <taxon>Bacillati</taxon>
        <taxon>Actinomycetota</taxon>
        <taxon>Actinomycetes</taxon>
        <taxon>Micrococcales</taxon>
        <taxon>Micrococcaceae</taxon>
        <taxon>Kocuria</taxon>
    </lineage>
</organism>
<proteinExistence type="predicted"/>
<evidence type="ECO:0000313" key="4">
    <source>
        <dbReference type="Proteomes" id="UP000030664"/>
    </source>
</evidence>
<feature type="domain" description="Phage capsid-like C-terminal" evidence="2">
    <location>
        <begin position="4"/>
        <end position="235"/>
    </location>
</feature>
<dbReference type="NCBIfam" id="TIGR01554">
    <property type="entry name" value="major_cap_HK97"/>
    <property type="match status" value="1"/>
</dbReference>
<evidence type="ECO:0000313" key="3">
    <source>
        <dbReference type="EMBL" id="KHE74830.1"/>
    </source>
</evidence>
<dbReference type="Pfam" id="PF05065">
    <property type="entry name" value="Phage_capsid"/>
    <property type="match status" value="1"/>
</dbReference>
<dbReference type="EMBL" id="JROM01000016">
    <property type="protein sequence ID" value="KHE74830.1"/>
    <property type="molecule type" value="Genomic_DNA"/>
</dbReference>
<dbReference type="Gene3D" id="3.30.2320.10">
    <property type="entry name" value="hypothetical protein PF0899 domain"/>
    <property type="match status" value="1"/>
</dbReference>
<dbReference type="InterPro" id="IPR054612">
    <property type="entry name" value="Phage_capsid-like_C"/>
</dbReference>
<dbReference type="Gene3D" id="3.30.2400.10">
    <property type="entry name" value="Major capsid protein gp5"/>
    <property type="match status" value="1"/>
</dbReference>
<evidence type="ECO:0000259" key="2">
    <source>
        <dbReference type="Pfam" id="PF05065"/>
    </source>
</evidence>
<dbReference type="AlphaFoldDB" id="A0A0B0DDJ1"/>
<sequence length="240" mass="24773">MTGNHSIRFPRLTQEASAAWVAEGAEIPETGIAVGDVVITPGKIAALSNVTKEAAEDSDPAAQELLGQSMIRGIRAQLDKSFITSTNVPTLANPEPTGLAGLTGATEAELDLADLDSFVEAAYAIAGLGGNATAYLVSEADALAIATLKTGTGSNQNLLERSQPGATTINGLPLIVVPDLTAGTAYAVDAASIISVVRKDATVETSDAPYWSSDRLSVKTTMRASWGFADEARVVRMTPA</sequence>
<accession>A0A0B0DDJ1</accession>
<dbReference type="STRING" id="223184.AS25_03140"/>
<reference evidence="3 4" key="1">
    <citation type="submission" date="2014-09" db="EMBL/GenBank/DDBJ databases">
        <title>High-quality draft genome sequence of Kocuria marina SO9-6, an actinobacterium isolated from a copper mine.</title>
        <authorList>
            <person name="Castro D.B."/>
            <person name="Pereira L.B."/>
            <person name="Silva M.V."/>
            <person name="Silva B.P."/>
            <person name="Zanardi B.R."/>
            <person name="Carlos C."/>
            <person name="Belgini D.R."/>
            <person name="Limache E.G."/>
            <person name="Lacerda G.V."/>
            <person name="Nery M.B."/>
            <person name="Gomes M.B."/>
            <person name="Souza S."/>
            <person name="Silva T.M."/>
            <person name="Rodrigues V.D."/>
            <person name="Paulino L.C."/>
            <person name="Vicentini R."/>
            <person name="Ferraz L.F."/>
            <person name="Ottoboni L.M."/>
        </authorList>
    </citation>
    <scope>NUCLEOTIDE SEQUENCE [LARGE SCALE GENOMIC DNA]</scope>
    <source>
        <strain evidence="3 4">SO9-6</strain>
    </source>
</reference>
<dbReference type="InterPro" id="IPR024455">
    <property type="entry name" value="Phage_capsid"/>
</dbReference>
<evidence type="ECO:0000256" key="1">
    <source>
        <dbReference type="ARBA" id="ARBA00004328"/>
    </source>
</evidence>